<dbReference type="Proteomes" id="UP000515123">
    <property type="component" value="Linkage group 22"/>
</dbReference>
<sequence length="146" mass="16410">MIHSKRLIEMAKKWQRMALLRRRRISMARKDASHCADACSSSTAERGHFVVYTMDGERFMVPLAYLDSGIFRELFRMSEEEFGLPSDGPIVLPCDAASMKYMMSLLARQVSKEVEKALLSSIISPHHSTGSLNHVGVSQQVAICSF</sequence>
<dbReference type="InterPro" id="IPR003676">
    <property type="entry name" value="SAUR_fam"/>
</dbReference>
<name>A0A6P5H4N6_ANACO</name>
<evidence type="ECO:0000313" key="3">
    <source>
        <dbReference type="RefSeq" id="XP_020112493.1"/>
    </source>
</evidence>
<reference evidence="3" key="2">
    <citation type="submission" date="2025-08" db="UniProtKB">
        <authorList>
            <consortium name="RefSeq"/>
        </authorList>
    </citation>
    <scope>IDENTIFICATION</scope>
    <source>
        <tissue evidence="3">Leaf</tissue>
    </source>
</reference>
<dbReference type="RefSeq" id="XP_020112493.1">
    <property type="nucleotide sequence ID" value="XM_020256904.1"/>
</dbReference>
<reference evidence="2" key="1">
    <citation type="journal article" date="2015" name="Nat. Genet.">
        <title>The pineapple genome and the evolution of CAM photosynthesis.</title>
        <authorList>
            <person name="Ming R."/>
            <person name="VanBuren R."/>
            <person name="Wai C.M."/>
            <person name="Tang H."/>
            <person name="Schatz M.C."/>
            <person name="Bowers J.E."/>
            <person name="Lyons E."/>
            <person name="Wang M.L."/>
            <person name="Chen J."/>
            <person name="Biggers E."/>
            <person name="Zhang J."/>
            <person name="Huang L."/>
            <person name="Zhang L."/>
            <person name="Miao W."/>
            <person name="Zhang J."/>
            <person name="Ye Z."/>
            <person name="Miao C."/>
            <person name="Lin Z."/>
            <person name="Wang H."/>
            <person name="Zhou H."/>
            <person name="Yim W.C."/>
            <person name="Priest H.D."/>
            <person name="Zheng C."/>
            <person name="Woodhouse M."/>
            <person name="Edger P.P."/>
            <person name="Guyot R."/>
            <person name="Guo H.B."/>
            <person name="Guo H."/>
            <person name="Zheng G."/>
            <person name="Singh R."/>
            <person name="Sharma A."/>
            <person name="Min X."/>
            <person name="Zheng Y."/>
            <person name="Lee H."/>
            <person name="Gurtowski J."/>
            <person name="Sedlazeck F.J."/>
            <person name="Harkess A."/>
            <person name="McKain M.R."/>
            <person name="Liao Z."/>
            <person name="Fang J."/>
            <person name="Liu J."/>
            <person name="Zhang X."/>
            <person name="Zhang Q."/>
            <person name="Hu W."/>
            <person name="Qin Y."/>
            <person name="Wang K."/>
            <person name="Chen L.Y."/>
            <person name="Shirley N."/>
            <person name="Lin Y.R."/>
            <person name="Liu L.Y."/>
            <person name="Hernandez A.G."/>
            <person name="Wright C.L."/>
            <person name="Bulone V."/>
            <person name="Tuskan G.A."/>
            <person name="Heath K."/>
            <person name="Zee F."/>
            <person name="Moore P.H."/>
            <person name="Sunkar R."/>
            <person name="Leebens-Mack J.H."/>
            <person name="Mockler T."/>
            <person name="Bennetzen J.L."/>
            <person name="Freeling M."/>
            <person name="Sankoff D."/>
            <person name="Paterson A.H."/>
            <person name="Zhu X."/>
            <person name="Yang X."/>
            <person name="Smith J.A."/>
            <person name="Cushman J.C."/>
            <person name="Paull R.E."/>
            <person name="Yu Q."/>
        </authorList>
    </citation>
    <scope>NUCLEOTIDE SEQUENCE [LARGE SCALE GENOMIC DNA]</scope>
    <source>
        <strain evidence="2">cv. F153</strain>
    </source>
</reference>
<accession>A0A6P5H4N6</accession>
<evidence type="ECO:0000313" key="2">
    <source>
        <dbReference type="Proteomes" id="UP000515123"/>
    </source>
</evidence>
<gene>
    <name evidence="3" type="primary">LOC109727042</name>
</gene>
<dbReference type="GO" id="GO:0009733">
    <property type="term" value="P:response to auxin"/>
    <property type="evidence" value="ECO:0007669"/>
    <property type="project" value="InterPro"/>
</dbReference>
<comment type="similarity">
    <text evidence="1">Belongs to the ARG7 family.</text>
</comment>
<dbReference type="Pfam" id="PF02519">
    <property type="entry name" value="Auxin_inducible"/>
    <property type="match status" value="1"/>
</dbReference>
<protein>
    <submittedName>
        <fullName evidence="3">Auxin-responsive protein SAUR68-like</fullName>
    </submittedName>
</protein>
<dbReference type="PANTHER" id="PTHR31175">
    <property type="entry name" value="AUXIN-RESPONSIVE FAMILY PROTEIN"/>
    <property type="match status" value="1"/>
</dbReference>
<evidence type="ECO:0000256" key="1">
    <source>
        <dbReference type="ARBA" id="ARBA00006974"/>
    </source>
</evidence>
<dbReference type="OrthoDB" id="1936278at2759"/>
<dbReference type="GeneID" id="109727042"/>
<organism evidence="2 3">
    <name type="scientific">Ananas comosus</name>
    <name type="common">Pineapple</name>
    <name type="synonym">Ananas ananas</name>
    <dbReference type="NCBI Taxonomy" id="4615"/>
    <lineage>
        <taxon>Eukaryota</taxon>
        <taxon>Viridiplantae</taxon>
        <taxon>Streptophyta</taxon>
        <taxon>Embryophyta</taxon>
        <taxon>Tracheophyta</taxon>
        <taxon>Spermatophyta</taxon>
        <taxon>Magnoliopsida</taxon>
        <taxon>Liliopsida</taxon>
        <taxon>Poales</taxon>
        <taxon>Bromeliaceae</taxon>
        <taxon>Bromelioideae</taxon>
        <taxon>Ananas</taxon>
    </lineage>
</organism>
<keyword evidence="2" id="KW-1185">Reference proteome</keyword>
<proteinExistence type="inferred from homology"/>
<dbReference type="AlphaFoldDB" id="A0A6P5H4N6"/>